<name>A0A9X0BZM9_9EURO</name>
<comment type="catalytic activity">
    <reaction evidence="1">
        <text>Endonucleolytic cleavage to 5'-phosphomonoester.</text>
        <dbReference type="EC" id="3.1.26.4"/>
    </reaction>
</comment>
<keyword evidence="6" id="KW-0255">Endonuclease</keyword>
<evidence type="ECO:0000256" key="8">
    <source>
        <dbReference type="SAM" id="MobiDB-lite"/>
    </source>
</evidence>
<dbReference type="GO" id="GO:0046872">
    <property type="term" value="F:metal ion binding"/>
    <property type="evidence" value="ECO:0007669"/>
    <property type="project" value="UniProtKB-KW"/>
</dbReference>
<dbReference type="EC" id="3.1.26.4" evidence="3"/>
<evidence type="ECO:0000256" key="4">
    <source>
        <dbReference type="ARBA" id="ARBA00022722"/>
    </source>
</evidence>
<keyword evidence="11" id="KW-1185">Reference proteome</keyword>
<evidence type="ECO:0000256" key="2">
    <source>
        <dbReference type="ARBA" id="ARBA00005300"/>
    </source>
</evidence>
<organism evidence="10 11">
    <name type="scientific">Penicillium diatomitis</name>
    <dbReference type="NCBI Taxonomy" id="2819901"/>
    <lineage>
        <taxon>Eukaryota</taxon>
        <taxon>Fungi</taxon>
        <taxon>Dikarya</taxon>
        <taxon>Ascomycota</taxon>
        <taxon>Pezizomycotina</taxon>
        <taxon>Eurotiomycetes</taxon>
        <taxon>Eurotiomycetidae</taxon>
        <taxon>Eurotiales</taxon>
        <taxon>Aspergillaceae</taxon>
        <taxon>Penicillium</taxon>
    </lineage>
</organism>
<dbReference type="EMBL" id="JAPWDQ010000003">
    <property type="protein sequence ID" value="KAJ5491458.1"/>
    <property type="molecule type" value="Genomic_DNA"/>
</dbReference>
<dbReference type="PANTHER" id="PTHR10642">
    <property type="entry name" value="RIBONUCLEASE H1"/>
    <property type="match status" value="1"/>
</dbReference>
<dbReference type="GO" id="GO:0004523">
    <property type="term" value="F:RNA-DNA hybrid ribonuclease activity"/>
    <property type="evidence" value="ECO:0007669"/>
    <property type="project" value="UniProtKB-EC"/>
</dbReference>
<evidence type="ECO:0000259" key="9">
    <source>
        <dbReference type="PROSITE" id="PS50879"/>
    </source>
</evidence>
<dbReference type="PROSITE" id="PS50879">
    <property type="entry name" value="RNASE_H_1"/>
    <property type="match status" value="1"/>
</dbReference>
<evidence type="ECO:0000256" key="3">
    <source>
        <dbReference type="ARBA" id="ARBA00012180"/>
    </source>
</evidence>
<comment type="similarity">
    <text evidence="2">Belongs to the RNase H family.</text>
</comment>
<keyword evidence="7" id="KW-0378">Hydrolase</keyword>
<evidence type="ECO:0000256" key="1">
    <source>
        <dbReference type="ARBA" id="ARBA00000077"/>
    </source>
</evidence>
<gene>
    <name evidence="10" type="ORF">N7539_003025</name>
</gene>
<evidence type="ECO:0000256" key="7">
    <source>
        <dbReference type="ARBA" id="ARBA00022801"/>
    </source>
</evidence>
<dbReference type="Proteomes" id="UP001148312">
    <property type="component" value="Unassembled WGS sequence"/>
</dbReference>
<evidence type="ECO:0000313" key="11">
    <source>
        <dbReference type="Proteomes" id="UP001148312"/>
    </source>
</evidence>
<feature type="compositionally biased region" description="Basic and acidic residues" evidence="8">
    <location>
        <begin position="29"/>
        <end position="50"/>
    </location>
</feature>
<dbReference type="InterPro" id="IPR002156">
    <property type="entry name" value="RNaseH_domain"/>
</dbReference>
<reference evidence="10" key="2">
    <citation type="journal article" date="2023" name="IMA Fungus">
        <title>Comparative genomic study of the Penicillium genus elucidates a diverse pangenome and 15 lateral gene transfer events.</title>
        <authorList>
            <person name="Petersen C."/>
            <person name="Sorensen T."/>
            <person name="Nielsen M.R."/>
            <person name="Sondergaard T.E."/>
            <person name="Sorensen J.L."/>
            <person name="Fitzpatrick D.A."/>
            <person name="Frisvad J.C."/>
            <person name="Nielsen K.L."/>
        </authorList>
    </citation>
    <scope>NUCLEOTIDE SEQUENCE</scope>
    <source>
        <strain evidence="10">IBT 30728</strain>
    </source>
</reference>
<proteinExistence type="inferred from homology"/>
<keyword evidence="5" id="KW-0479">Metal-binding</keyword>
<dbReference type="SUPFAM" id="SSF53098">
    <property type="entry name" value="Ribonuclease H-like"/>
    <property type="match status" value="1"/>
</dbReference>
<dbReference type="Pfam" id="PF00075">
    <property type="entry name" value="RNase_H"/>
    <property type="match status" value="1"/>
</dbReference>
<feature type="domain" description="RNase H type-1" evidence="9">
    <location>
        <begin position="133"/>
        <end position="264"/>
    </location>
</feature>
<reference evidence="10" key="1">
    <citation type="submission" date="2022-12" db="EMBL/GenBank/DDBJ databases">
        <authorList>
            <person name="Petersen C."/>
        </authorList>
    </citation>
    <scope>NUCLEOTIDE SEQUENCE</scope>
    <source>
        <strain evidence="10">IBT 30728</strain>
    </source>
</reference>
<comment type="caution">
    <text evidence="10">The sequence shown here is derived from an EMBL/GenBank/DDBJ whole genome shotgun (WGS) entry which is preliminary data.</text>
</comment>
<feature type="compositionally biased region" description="Basic residues" evidence="8">
    <location>
        <begin position="1"/>
        <end position="14"/>
    </location>
</feature>
<sequence length="266" mass="30431">MHRSLLKRQKRKTKVANPDPMLEYPPVLQHRDPWHSPDHLDPPSQEEPKIRTRGFSTLPYPSSVFKREDIEVFDGRWVYVACHQSSGKCPHCMNHVFHIGCLVISVSGVLSTEIPPSDKPPRSSIGVFFGRGNNKNLAVKLDGDKHTAQTAELKACLEALTRIFVMHTKWQIEPPTKHEPCYPLHTVVIKSESEYLVKGATEWLSKWKENGWKKSNGQPVANVELWRVIDAVLKQLEYDINVNFWHVPRELNLIASTMAKGVIDEF</sequence>
<dbReference type="GeneID" id="81622877"/>
<accession>A0A9X0BZM9</accession>
<evidence type="ECO:0000256" key="5">
    <source>
        <dbReference type="ARBA" id="ARBA00022723"/>
    </source>
</evidence>
<dbReference type="PANTHER" id="PTHR10642:SF26">
    <property type="entry name" value="RIBONUCLEASE H1"/>
    <property type="match status" value="1"/>
</dbReference>
<dbReference type="InterPro" id="IPR012337">
    <property type="entry name" value="RNaseH-like_sf"/>
</dbReference>
<evidence type="ECO:0000313" key="10">
    <source>
        <dbReference type="EMBL" id="KAJ5491458.1"/>
    </source>
</evidence>
<dbReference type="RefSeq" id="XP_056792587.1">
    <property type="nucleotide sequence ID" value="XM_056932628.1"/>
</dbReference>
<dbReference type="GO" id="GO:0043137">
    <property type="term" value="P:DNA replication, removal of RNA primer"/>
    <property type="evidence" value="ECO:0007669"/>
    <property type="project" value="TreeGrafter"/>
</dbReference>
<keyword evidence="4" id="KW-0540">Nuclease</keyword>
<dbReference type="AlphaFoldDB" id="A0A9X0BZM9"/>
<dbReference type="Gene3D" id="3.30.420.10">
    <property type="entry name" value="Ribonuclease H-like superfamily/Ribonuclease H"/>
    <property type="match status" value="1"/>
</dbReference>
<feature type="region of interest" description="Disordered" evidence="8">
    <location>
        <begin position="1"/>
        <end position="50"/>
    </location>
</feature>
<protein>
    <recommendedName>
        <fullName evidence="3">ribonuclease H</fullName>
        <ecNumber evidence="3">3.1.26.4</ecNumber>
    </recommendedName>
</protein>
<dbReference type="InterPro" id="IPR050092">
    <property type="entry name" value="RNase_H"/>
</dbReference>
<dbReference type="GO" id="GO:0003676">
    <property type="term" value="F:nucleic acid binding"/>
    <property type="evidence" value="ECO:0007669"/>
    <property type="project" value="InterPro"/>
</dbReference>
<dbReference type="InterPro" id="IPR036397">
    <property type="entry name" value="RNaseH_sf"/>
</dbReference>
<evidence type="ECO:0000256" key="6">
    <source>
        <dbReference type="ARBA" id="ARBA00022759"/>
    </source>
</evidence>